<dbReference type="Gene3D" id="3.50.50.60">
    <property type="entry name" value="FAD/NAD(P)-binding domain"/>
    <property type="match status" value="1"/>
</dbReference>
<dbReference type="eggNOG" id="COG1231">
    <property type="taxonomic scope" value="Bacteria"/>
</dbReference>
<dbReference type="GO" id="GO:0016491">
    <property type="term" value="F:oxidoreductase activity"/>
    <property type="evidence" value="ECO:0007669"/>
    <property type="project" value="UniProtKB-KW"/>
</dbReference>
<comment type="caution">
    <text evidence="6">The sequence shown here is derived from an EMBL/GenBank/DDBJ whole genome shotgun (WGS) entry which is preliminary data.</text>
</comment>
<name>A0A066YRI8_9ACTN</name>
<dbReference type="InterPro" id="IPR001613">
    <property type="entry name" value="Flavin_amine_oxidase"/>
</dbReference>
<accession>A0A066YRI8</accession>
<evidence type="ECO:0000256" key="2">
    <source>
        <dbReference type="ARBA" id="ARBA00005995"/>
    </source>
</evidence>
<comment type="cofactor">
    <cofactor evidence="1">
        <name>FAD</name>
        <dbReference type="ChEBI" id="CHEBI:57692"/>
    </cofactor>
</comment>
<dbReference type="InterPro" id="IPR050703">
    <property type="entry name" value="Flavin_MAO"/>
</dbReference>
<dbReference type="PANTHER" id="PTHR43563">
    <property type="entry name" value="AMINE OXIDASE"/>
    <property type="match status" value="1"/>
</dbReference>
<dbReference type="InterPro" id="IPR036188">
    <property type="entry name" value="FAD/NAD-bd_sf"/>
</dbReference>
<protein>
    <recommendedName>
        <fullName evidence="5">Amine oxidase domain-containing protein</fullName>
    </recommendedName>
</protein>
<gene>
    <name evidence="6" type="ORF">KCH_44960</name>
</gene>
<comment type="similarity">
    <text evidence="2">Belongs to the flavin monoamine oxidase family.</text>
</comment>
<feature type="binding site" evidence="4">
    <location>
        <begin position="28"/>
        <end position="29"/>
    </location>
    <ligand>
        <name>FAD</name>
        <dbReference type="ChEBI" id="CHEBI:57692"/>
    </ligand>
</feature>
<evidence type="ECO:0000256" key="3">
    <source>
        <dbReference type="ARBA" id="ARBA00023002"/>
    </source>
</evidence>
<evidence type="ECO:0000256" key="4">
    <source>
        <dbReference type="PIRSR" id="PIRSR601613-1"/>
    </source>
</evidence>
<dbReference type="HOGENOM" id="CLU_004498_0_4_11"/>
<dbReference type="Pfam" id="PF01593">
    <property type="entry name" value="Amino_oxidase"/>
    <property type="match status" value="1"/>
</dbReference>
<reference evidence="6 7" key="1">
    <citation type="submission" date="2014-05" db="EMBL/GenBank/DDBJ databases">
        <title>Draft Genome Sequence of Kitasatospora cheerisanensis KCTC 2395.</title>
        <authorList>
            <person name="Nam D.H."/>
        </authorList>
    </citation>
    <scope>NUCLEOTIDE SEQUENCE [LARGE SCALE GENOMIC DNA]</scope>
    <source>
        <strain evidence="6 7">KCTC 2395</strain>
    </source>
</reference>
<evidence type="ECO:0000313" key="7">
    <source>
        <dbReference type="Proteomes" id="UP000027178"/>
    </source>
</evidence>
<dbReference type="EMBL" id="JNBY01000094">
    <property type="protein sequence ID" value="KDN83847.1"/>
    <property type="molecule type" value="Genomic_DNA"/>
</dbReference>
<feature type="binding site" evidence="4">
    <location>
        <position position="414"/>
    </location>
    <ligand>
        <name>FAD</name>
        <dbReference type="ChEBI" id="CHEBI:57692"/>
    </ligand>
</feature>
<dbReference type="Proteomes" id="UP000027178">
    <property type="component" value="Unassembled WGS sequence"/>
</dbReference>
<feature type="domain" description="Amine oxidase" evidence="5">
    <location>
        <begin position="8"/>
        <end position="438"/>
    </location>
</feature>
<feature type="binding site" evidence="4">
    <location>
        <position position="331"/>
    </location>
    <ligand>
        <name>substrate</name>
    </ligand>
</feature>
<dbReference type="RefSeq" id="WP_035865181.1">
    <property type="nucleotide sequence ID" value="NZ_KK853997.1"/>
</dbReference>
<dbReference type="PANTHER" id="PTHR43563:SF1">
    <property type="entry name" value="AMINE OXIDASE [FLAVIN-CONTAINING] B"/>
    <property type="match status" value="1"/>
</dbReference>
<dbReference type="SUPFAM" id="SSF54373">
    <property type="entry name" value="FAD-linked reductases, C-terminal domain"/>
    <property type="match status" value="1"/>
</dbReference>
<evidence type="ECO:0000259" key="5">
    <source>
        <dbReference type="Pfam" id="PF01593"/>
    </source>
</evidence>
<organism evidence="6 7">
    <name type="scientific">Kitasatospora cheerisanensis KCTC 2395</name>
    <dbReference type="NCBI Taxonomy" id="1348663"/>
    <lineage>
        <taxon>Bacteria</taxon>
        <taxon>Bacillati</taxon>
        <taxon>Actinomycetota</taxon>
        <taxon>Actinomycetes</taxon>
        <taxon>Kitasatosporales</taxon>
        <taxon>Streptomycetaceae</taxon>
        <taxon>Kitasatospora</taxon>
    </lineage>
</organism>
<dbReference type="InterPro" id="IPR002937">
    <property type="entry name" value="Amino_oxidase"/>
</dbReference>
<evidence type="ECO:0000313" key="6">
    <source>
        <dbReference type="EMBL" id="KDN83847.1"/>
    </source>
</evidence>
<keyword evidence="7" id="KW-1185">Reference proteome</keyword>
<evidence type="ECO:0000256" key="1">
    <source>
        <dbReference type="ARBA" id="ARBA00001974"/>
    </source>
</evidence>
<sequence>MVVVGAGLAGLTAARELLRAGLEPLVLEARDRVGGRTLGRTADDGTVLELGGQWLADGNERMGRLAREAGATLFRNHDEGADLLEMSGELRHQRGAVPPLKPLALLDVALARFRLDRLVAAVPVRTPWHAPDAARLDDTSIGDWLDRHTRSREGRALLDLAFTTMWGAEPHRLNLLQALAYIGSTGKFDNLTTTKIQDRITGGAAGVARFLADGLGERVLLEAPVTAIRLTAGGVEAESAQGAVRARRAVIAVPPQLAADIRFEPGLPHDRATALRSVPMGAVTKVSALYDRPFWRERGLSGKALTGRGPLTAVFDNSAPGDGSPGVLVGFVPGTRARELAALPEDDRRRAVLDSLVRLFGPQAGTPGLYVEKDWAADPWSRGGYFGLPALGTMTGAVRTLAEPHGPVHWAGSETVLKDYGGMEGAVTSGERAAAEVLAAIGEAAVQPA</sequence>
<feature type="binding site" evidence="4">
    <location>
        <position position="225"/>
    </location>
    <ligand>
        <name>FAD</name>
        <dbReference type="ChEBI" id="CHEBI:57692"/>
    </ligand>
</feature>
<dbReference type="PRINTS" id="PR00757">
    <property type="entry name" value="AMINEOXDASEF"/>
</dbReference>
<proteinExistence type="inferred from homology"/>
<dbReference type="PATRIC" id="fig|1348663.4.peg.4337"/>
<dbReference type="SUPFAM" id="SSF51905">
    <property type="entry name" value="FAD/NAD(P)-binding domain"/>
    <property type="match status" value="1"/>
</dbReference>
<dbReference type="AlphaFoldDB" id="A0A066YRI8"/>
<keyword evidence="3" id="KW-0560">Oxidoreductase</keyword>
<dbReference type="OrthoDB" id="337830at2"/>